<feature type="transmembrane region" description="Helical" evidence="1">
    <location>
        <begin position="27"/>
        <end position="50"/>
    </location>
</feature>
<reference evidence="2" key="1">
    <citation type="submission" date="2020-05" db="EMBL/GenBank/DDBJ databases">
        <authorList>
            <person name="Chiriac C."/>
            <person name="Salcher M."/>
            <person name="Ghai R."/>
            <person name="Kavagutti S V."/>
        </authorList>
    </citation>
    <scope>NUCLEOTIDE SEQUENCE</scope>
</reference>
<keyword evidence="1" id="KW-0812">Transmembrane</keyword>
<keyword evidence="1" id="KW-1133">Transmembrane helix</keyword>
<organism evidence="2">
    <name type="scientific">freshwater metagenome</name>
    <dbReference type="NCBI Taxonomy" id="449393"/>
    <lineage>
        <taxon>unclassified sequences</taxon>
        <taxon>metagenomes</taxon>
        <taxon>ecological metagenomes</taxon>
    </lineage>
</organism>
<gene>
    <name evidence="2" type="ORF">UFOPK2928_00197</name>
</gene>
<name>A0A6J6VJE7_9ZZZZ</name>
<dbReference type="AlphaFoldDB" id="A0A6J6VJE7"/>
<proteinExistence type="predicted"/>
<accession>A0A6J6VJE7</accession>
<protein>
    <submittedName>
        <fullName evidence="2">Unannotated protein</fullName>
    </submittedName>
</protein>
<evidence type="ECO:0000256" key="1">
    <source>
        <dbReference type="SAM" id="Phobius"/>
    </source>
</evidence>
<sequence>MNKLFFMFGAIIGASLGWALPDGNLVVTGFCALVAGLSTLAAWLISKYFVRKIHPRY</sequence>
<keyword evidence="1" id="KW-0472">Membrane</keyword>
<evidence type="ECO:0000313" key="2">
    <source>
        <dbReference type="EMBL" id="CAB4771744.1"/>
    </source>
</evidence>
<dbReference type="EMBL" id="CAEZZY010000011">
    <property type="protein sequence ID" value="CAB4771744.1"/>
    <property type="molecule type" value="Genomic_DNA"/>
</dbReference>